<dbReference type="HOGENOM" id="CLU_780739_0_0_1"/>
<dbReference type="OrthoDB" id="10657471at2759"/>
<evidence type="ECO:0000313" key="2">
    <source>
        <dbReference type="Proteomes" id="UP000016930"/>
    </source>
</evidence>
<keyword evidence="2" id="KW-1185">Reference proteome</keyword>
<reference evidence="1 2" key="1">
    <citation type="journal article" date="2012" name="Proc. Natl. Acad. Sci. U.S.A.">
        <title>Comparative genomics of Ceriporiopsis subvermispora and Phanerochaete chrysosporium provide insight into selective ligninolysis.</title>
        <authorList>
            <person name="Fernandez-Fueyo E."/>
            <person name="Ruiz-Duenas F.J."/>
            <person name="Ferreira P."/>
            <person name="Floudas D."/>
            <person name="Hibbett D.S."/>
            <person name="Canessa P."/>
            <person name="Larrondo L.F."/>
            <person name="James T.Y."/>
            <person name="Seelenfreund D."/>
            <person name="Lobos S."/>
            <person name="Polanco R."/>
            <person name="Tello M."/>
            <person name="Honda Y."/>
            <person name="Watanabe T."/>
            <person name="Watanabe T."/>
            <person name="Ryu J.S."/>
            <person name="Kubicek C.P."/>
            <person name="Schmoll M."/>
            <person name="Gaskell J."/>
            <person name="Hammel K.E."/>
            <person name="St John F.J."/>
            <person name="Vanden Wymelenberg A."/>
            <person name="Sabat G."/>
            <person name="Splinter BonDurant S."/>
            <person name="Syed K."/>
            <person name="Yadav J.S."/>
            <person name="Doddapaneni H."/>
            <person name="Subramanian V."/>
            <person name="Lavin J.L."/>
            <person name="Oguiza J.A."/>
            <person name="Perez G."/>
            <person name="Pisabarro A.G."/>
            <person name="Ramirez L."/>
            <person name="Santoyo F."/>
            <person name="Master E."/>
            <person name="Coutinho P.M."/>
            <person name="Henrissat B."/>
            <person name="Lombard V."/>
            <person name="Magnuson J.K."/>
            <person name="Kuees U."/>
            <person name="Hori C."/>
            <person name="Igarashi K."/>
            <person name="Samejima M."/>
            <person name="Held B.W."/>
            <person name="Barry K.W."/>
            <person name="LaButti K.M."/>
            <person name="Lapidus A."/>
            <person name="Lindquist E.A."/>
            <person name="Lucas S.M."/>
            <person name="Riley R."/>
            <person name="Salamov A.A."/>
            <person name="Hoffmeister D."/>
            <person name="Schwenk D."/>
            <person name="Hadar Y."/>
            <person name="Yarden O."/>
            <person name="de Vries R.P."/>
            <person name="Wiebenga A."/>
            <person name="Stenlid J."/>
            <person name="Eastwood D."/>
            <person name="Grigoriev I.V."/>
            <person name="Berka R.M."/>
            <person name="Blanchette R.A."/>
            <person name="Kersten P."/>
            <person name="Martinez A.T."/>
            <person name="Vicuna R."/>
            <person name="Cullen D."/>
        </authorList>
    </citation>
    <scope>NUCLEOTIDE SEQUENCE [LARGE SCALE GENOMIC DNA]</scope>
    <source>
        <strain evidence="1 2">B</strain>
    </source>
</reference>
<dbReference type="Proteomes" id="UP000016930">
    <property type="component" value="Unassembled WGS sequence"/>
</dbReference>
<evidence type="ECO:0000313" key="1">
    <source>
        <dbReference type="EMBL" id="EMD41222.1"/>
    </source>
</evidence>
<dbReference type="SUPFAM" id="SSF52047">
    <property type="entry name" value="RNI-like"/>
    <property type="match status" value="1"/>
</dbReference>
<dbReference type="EMBL" id="KB445791">
    <property type="protein sequence ID" value="EMD41222.1"/>
    <property type="molecule type" value="Genomic_DNA"/>
</dbReference>
<proteinExistence type="predicted"/>
<accession>M2RS12</accession>
<gene>
    <name evidence="1" type="ORF">CERSUDRAFT_89802</name>
</gene>
<sequence length="355" mass="39845">MDYKSWQDARKLQGKLVYNSWQLQEDGRKMAFQPAALFALAALAGPLASVKMLSMSSQTRSSLSLLHSVTFLRLQKTHFVSFSEFARTVCALPNLFTLELWNVTIDTSRSYSLNGVYFARALHLKHLQIHNCAFNESHPIWNLLTAPSLSDSLVTIDVLSAVKDLDPALRRLPVPPALLLSANLGQLTRMHFDLWTLSCEGGRDVAVSHLLSRSPVNYITSIEISYRCDHSSPHLNEWGLLFVALDDAISATNFSVLKTVTVSFKTTHPFDFDYVRAAMDSQSYSAKWEKMFTMSSVTFIPADLDGTSSSSQRVFMEREISADQHPEGLNLAIRFGDVLSFKYKATVVYTRRPCS</sequence>
<protein>
    <submittedName>
        <fullName evidence="1">Uncharacterized protein</fullName>
    </submittedName>
</protein>
<organism evidence="1 2">
    <name type="scientific">Ceriporiopsis subvermispora (strain B)</name>
    <name type="common">White-rot fungus</name>
    <name type="synonym">Gelatoporia subvermispora</name>
    <dbReference type="NCBI Taxonomy" id="914234"/>
    <lineage>
        <taxon>Eukaryota</taxon>
        <taxon>Fungi</taxon>
        <taxon>Dikarya</taxon>
        <taxon>Basidiomycota</taxon>
        <taxon>Agaricomycotina</taxon>
        <taxon>Agaricomycetes</taxon>
        <taxon>Polyporales</taxon>
        <taxon>Gelatoporiaceae</taxon>
        <taxon>Gelatoporia</taxon>
    </lineage>
</organism>
<name>M2RS12_CERS8</name>
<dbReference type="AlphaFoldDB" id="M2RS12"/>